<feature type="non-terminal residue" evidence="1">
    <location>
        <position position="1"/>
    </location>
</feature>
<accession>A0ABN9EIN9</accession>
<evidence type="ECO:0000313" key="2">
    <source>
        <dbReference type="Proteomes" id="UP001162483"/>
    </source>
</evidence>
<reference evidence="1" key="1">
    <citation type="submission" date="2023-05" db="EMBL/GenBank/DDBJ databases">
        <authorList>
            <person name="Stuckert A."/>
        </authorList>
    </citation>
    <scope>NUCLEOTIDE SEQUENCE</scope>
</reference>
<gene>
    <name evidence="1" type="ORF">SPARVUS_LOCUS9840528</name>
</gene>
<evidence type="ECO:0000313" key="1">
    <source>
        <dbReference type="EMBL" id="CAI9583596.1"/>
    </source>
</evidence>
<proteinExistence type="predicted"/>
<comment type="caution">
    <text evidence="1">The sequence shown here is derived from an EMBL/GenBank/DDBJ whole genome shotgun (WGS) entry which is preliminary data.</text>
</comment>
<protein>
    <submittedName>
        <fullName evidence="1">Uncharacterized protein</fullName>
    </submittedName>
</protein>
<dbReference type="EMBL" id="CATNWA010015460">
    <property type="protein sequence ID" value="CAI9583596.1"/>
    <property type="molecule type" value="Genomic_DNA"/>
</dbReference>
<name>A0ABN9EIN9_9NEOB</name>
<keyword evidence="2" id="KW-1185">Reference proteome</keyword>
<dbReference type="Proteomes" id="UP001162483">
    <property type="component" value="Unassembled WGS sequence"/>
</dbReference>
<feature type="non-terminal residue" evidence="1">
    <location>
        <position position="121"/>
    </location>
</feature>
<sequence>EEAASDAGASTFAGPLDVIARVTEELTGISQNQTSSIYVIDKVYYSEFYNYPTVLKPMLNFTTHLKIKRYDGRNLTADDRMNDVSVTITQSKMFFTEGIFTKISTEEEGNIEIQQVITYDL</sequence>
<organism evidence="1 2">
    <name type="scientific">Staurois parvus</name>
    <dbReference type="NCBI Taxonomy" id="386267"/>
    <lineage>
        <taxon>Eukaryota</taxon>
        <taxon>Metazoa</taxon>
        <taxon>Chordata</taxon>
        <taxon>Craniata</taxon>
        <taxon>Vertebrata</taxon>
        <taxon>Euteleostomi</taxon>
        <taxon>Amphibia</taxon>
        <taxon>Batrachia</taxon>
        <taxon>Anura</taxon>
        <taxon>Neobatrachia</taxon>
        <taxon>Ranoidea</taxon>
        <taxon>Ranidae</taxon>
        <taxon>Staurois</taxon>
    </lineage>
</organism>